<dbReference type="InterPro" id="IPR010080">
    <property type="entry name" value="Thioester_reductase-like_dom"/>
</dbReference>
<sequence>MPPDRPVTLLTGATGFLGSALAVRLAEQGDTVRCLVRGATAEERAARLRAALDGRLAEEHRHRIEVVPGDLAEERLGLPPAAFEALGRGVSRVVHCGARVNMTLPYQSLYGANVRATEDLLELAEARAASFCYVSSLAAVGRGVTGEPFELTAPVSGGYGLTKWSADRLVSVAHQEGRLRAVVLRPGRITAHSGTGRSNPDDLLEGVIRVSARLGLAPVLDTRIRLSPVDWVSRLVVALCGTDRAHGQAYHLIAARTLPWAAVPAALRAAGYRLTDLPYPRWRSAVLDAGREDPALARIAHALPGTPLSFDDRTACEPRNAARTLGGDHPEPPSAERLLEATLGRWQLAGELPRVP</sequence>
<proteinExistence type="predicted"/>
<keyword evidence="2" id="KW-0597">Phosphoprotein</keyword>
<dbReference type="Pfam" id="PF07993">
    <property type="entry name" value="NAD_binding_4"/>
    <property type="match status" value="1"/>
</dbReference>
<comment type="caution">
    <text evidence="4">The sequence shown here is derived from an EMBL/GenBank/DDBJ whole genome shotgun (WGS) entry which is preliminary data.</text>
</comment>
<name>A0A919G570_9ACTN</name>
<dbReference type="RefSeq" id="WP_190213319.1">
    <property type="nucleotide sequence ID" value="NZ_BNBO01000034.1"/>
</dbReference>
<organism evidence="4 5">
    <name type="scientific">Kitasatospora indigofera</name>
    <dbReference type="NCBI Taxonomy" id="67307"/>
    <lineage>
        <taxon>Bacteria</taxon>
        <taxon>Bacillati</taxon>
        <taxon>Actinomycetota</taxon>
        <taxon>Actinomycetes</taxon>
        <taxon>Kitasatosporales</taxon>
        <taxon>Streptomycetaceae</taxon>
        <taxon>Kitasatospora</taxon>
    </lineage>
</organism>
<evidence type="ECO:0000313" key="5">
    <source>
        <dbReference type="Proteomes" id="UP000617734"/>
    </source>
</evidence>
<evidence type="ECO:0000259" key="3">
    <source>
        <dbReference type="Pfam" id="PF07993"/>
    </source>
</evidence>
<keyword evidence="5" id="KW-1185">Reference proteome</keyword>
<keyword evidence="1" id="KW-0596">Phosphopantetheine</keyword>
<dbReference type="Gene3D" id="3.40.50.720">
    <property type="entry name" value="NAD(P)-binding Rossmann-like Domain"/>
    <property type="match status" value="1"/>
</dbReference>
<dbReference type="Proteomes" id="UP000617734">
    <property type="component" value="Unassembled WGS sequence"/>
</dbReference>
<accession>A0A919G570</accession>
<dbReference type="SUPFAM" id="SSF51735">
    <property type="entry name" value="NAD(P)-binding Rossmann-fold domains"/>
    <property type="match status" value="1"/>
</dbReference>
<dbReference type="InterPro" id="IPR036291">
    <property type="entry name" value="NAD(P)-bd_dom_sf"/>
</dbReference>
<evidence type="ECO:0000256" key="2">
    <source>
        <dbReference type="ARBA" id="ARBA00022553"/>
    </source>
</evidence>
<dbReference type="GeneID" id="95355556"/>
<evidence type="ECO:0000256" key="1">
    <source>
        <dbReference type="ARBA" id="ARBA00022450"/>
    </source>
</evidence>
<dbReference type="PANTHER" id="PTHR44845:SF1">
    <property type="entry name" value="L-2-AMINOADIPATE REDUCTASE"/>
    <property type="match status" value="1"/>
</dbReference>
<dbReference type="EMBL" id="BNBO01000034">
    <property type="protein sequence ID" value="GHH77763.1"/>
    <property type="molecule type" value="Genomic_DNA"/>
</dbReference>
<protein>
    <submittedName>
        <fullName evidence="4">Oxidoreductase</fullName>
    </submittedName>
</protein>
<dbReference type="InterPro" id="IPR013120">
    <property type="entry name" value="FAR_NAD-bd"/>
</dbReference>
<dbReference type="AlphaFoldDB" id="A0A919G570"/>
<reference evidence="4" key="2">
    <citation type="submission" date="2020-09" db="EMBL/GenBank/DDBJ databases">
        <authorList>
            <person name="Sun Q."/>
            <person name="Ohkuma M."/>
        </authorList>
    </citation>
    <scope>NUCLEOTIDE SEQUENCE</scope>
    <source>
        <strain evidence="4">JCM 4646</strain>
    </source>
</reference>
<evidence type="ECO:0000313" key="4">
    <source>
        <dbReference type="EMBL" id="GHH77763.1"/>
    </source>
</evidence>
<dbReference type="PANTHER" id="PTHR44845">
    <property type="entry name" value="CARRIER DOMAIN-CONTAINING PROTEIN"/>
    <property type="match status" value="1"/>
</dbReference>
<reference evidence="4" key="1">
    <citation type="journal article" date="2014" name="Int. J. Syst. Evol. Microbiol.">
        <title>Complete genome sequence of Corynebacterium casei LMG S-19264T (=DSM 44701T), isolated from a smear-ripened cheese.</title>
        <authorList>
            <consortium name="US DOE Joint Genome Institute (JGI-PGF)"/>
            <person name="Walter F."/>
            <person name="Albersmeier A."/>
            <person name="Kalinowski J."/>
            <person name="Ruckert C."/>
        </authorList>
    </citation>
    <scope>NUCLEOTIDE SEQUENCE</scope>
    <source>
        <strain evidence="4">JCM 4646</strain>
    </source>
</reference>
<dbReference type="NCBIfam" id="TIGR01746">
    <property type="entry name" value="Thioester-redct"/>
    <property type="match status" value="1"/>
</dbReference>
<gene>
    <name evidence="4" type="ORF">GCM10018781_51880</name>
</gene>
<feature type="domain" description="Thioester reductase (TE)" evidence="3">
    <location>
        <begin position="10"/>
        <end position="235"/>
    </location>
</feature>